<dbReference type="Proteomes" id="UP001075354">
    <property type="component" value="Chromosome 1"/>
</dbReference>
<evidence type="ECO:0000313" key="7">
    <source>
        <dbReference type="EMBL" id="KAJ1531495.1"/>
    </source>
</evidence>
<evidence type="ECO:0008006" key="9">
    <source>
        <dbReference type="Google" id="ProtNLM"/>
    </source>
</evidence>
<evidence type="ECO:0000256" key="1">
    <source>
        <dbReference type="ARBA" id="ARBA00010838"/>
    </source>
</evidence>
<organism evidence="7 8">
    <name type="scientific">Megalurothrips usitatus</name>
    <name type="common">bean blossom thrips</name>
    <dbReference type="NCBI Taxonomy" id="439358"/>
    <lineage>
        <taxon>Eukaryota</taxon>
        <taxon>Metazoa</taxon>
        <taxon>Ecdysozoa</taxon>
        <taxon>Arthropoda</taxon>
        <taxon>Hexapoda</taxon>
        <taxon>Insecta</taxon>
        <taxon>Pterygota</taxon>
        <taxon>Neoptera</taxon>
        <taxon>Paraneoptera</taxon>
        <taxon>Thysanoptera</taxon>
        <taxon>Terebrantia</taxon>
        <taxon>Thripoidea</taxon>
        <taxon>Thripidae</taxon>
        <taxon>Megalurothrips</taxon>
    </lineage>
</organism>
<feature type="signal peptide" evidence="6">
    <location>
        <begin position="1"/>
        <end position="21"/>
    </location>
</feature>
<sequence>MHLLVAFVCIAAHCLTHGSQAAILVPRNGVRPKHLISDDELYRVPEDLLIGAGLSSSQSEGAWKTDGKSESVMDYLVHIKNSSFPDVLDVAADHYNKYAEDLALAKELKFTTHRFSISWSRIFPDGNSSNPRTSGVEFYRKYIQEILKNGMEPMVTMYHFDHPLVVETETKGWTNEKMVEKFVEYANFLFSSYGSMVKYWNPVNEGNMYCIYLLPLLNASGLSRTDASSYYKCIHNTVLAQVRVHKLYKEKYYNPEQDGKVGTSVLVWPSTPATDSYEDALAATTFNDFFGGIMVHPVVFGDYPSSVRHLVDKQSREMNMTTSRLPSFHGEDKLYIEKGPATDFVALNVYSGFKLQYTRNYTDYGFRPFMIEPSIEDMPFVRVNGIRSDYDENVIKDGLLWAWNTYQQPIIITESGLFDRNGVHDSRREAYHSLVLRSLIRTMNEYEIPVISYHAWSLIDVFEFSGGYTGRPYGLIHVDYANKTLKRTLKDSSRFFIKMATDKIVPYIAPPSADTTSTSTSVPSTTPSATSRSASMSYLAMICALSILFKHPVV</sequence>
<evidence type="ECO:0000256" key="3">
    <source>
        <dbReference type="ARBA" id="ARBA00023295"/>
    </source>
</evidence>
<evidence type="ECO:0000313" key="8">
    <source>
        <dbReference type="Proteomes" id="UP001075354"/>
    </source>
</evidence>
<reference evidence="7" key="1">
    <citation type="submission" date="2022-12" db="EMBL/GenBank/DDBJ databases">
        <title>Chromosome-level genome assembly of the bean flower thrips Megalurothrips usitatus.</title>
        <authorList>
            <person name="Ma L."/>
            <person name="Liu Q."/>
            <person name="Li H."/>
            <person name="Cai W."/>
        </authorList>
    </citation>
    <scope>NUCLEOTIDE SEQUENCE</scope>
    <source>
        <strain evidence="7">Cailab_2022a</strain>
    </source>
</reference>
<accession>A0AAV7Y3R8</accession>
<dbReference type="EMBL" id="JAPTSV010000001">
    <property type="protein sequence ID" value="KAJ1531495.1"/>
    <property type="molecule type" value="Genomic_DNA"/>
</dbReference>
<comment type="similarity">
    <text evidence="1 4">Belongs to the glycosyl hydrolase 1 family.</text>
</comment>
<evidence type="ECO:0000256" key="4">
    <source>
        <dbReference type="RuleBase" id="RU003690"/>
    </source>
</evidence>
<dbReference type="InterPro" id="IPR001360">
    <property type="entry name" value="Glyco_hydro_1"/>
</dbReference>
<dbReference type="SUPFAM" id="SSF51445">
    <property type="entry name" value="(Trans)glycosidases"/>
    <property type="match status" value="1"/>
</dbReference>
<dbReference type="AlphaFoldDB" id="A0AAV7Y3R8"/>
<comment type="caution">
    <text evidence="7">The sequence shown here is derived from an EMBL/GenBank/DDBJ whole genome shotgun (WGS) entry which is preliminary data.</text>
</comment>
<feature type="chain" id="PRO_5043720341" description="Myrosinase 1-like" evidence="6">
    <location>
        <begin position="22"/>
        <end position="554"/>
    </location>
</feature>
<protein>
    <recommendedName>
        <fullName evidence="9">Myrosinase 1-like</fullName>
    </recommendedName>
</protein>
<dbReference type="GO" id="GO:0005975">
    <property type="term" value="P:carbohydrate metabolic process"/>
    <property type="evidence" value="ECO:0007669"/>
    <property type="project" value="InterPro"/>
</dbReference>
<keyword evidence="6" id="KW-0732">Signal</keyword>
<proteinExistence type="inferred from homology"/>
<keyword evidence="8" id="KW-1185">Reference proteome</keyword>
<dbReference type="GO" id="GO:0008422">
    <property type="term" value="F:beta-glucosidase activity"/>
    <property type="evidence" value="ECO:0007669"/>
    <property type="project" value="TreeGrafter"/>
</dbReference>
<keyword evidence="3" id="KW-0326">Glycosidase</keyword>
<dbReference type="Pfam" id="PF00232">
    <property type="entry name" value="Glyco_hydro_1"/>
    <property type="match status" value="1"/>
</dbReference>
<dbReference type="PANTHER" id="PTHR10353:SF36">
    <property type="entry name" value="LP05116P"/>
    <property type="match status" value="1"/>
</dbReference>
<dbReference type="PRINTS" id="PR00131">
    <property type="entry name" value="GLHYDRLASE1"/>
</dbReference>
<dbReference type="Gene3D" id="3.20.20.80">
    <property type="entry name" value="Glycosidases"/>
    <property type="match status" value="1"/>
</dbReference>
<keyword evidence="2" id="KW-0378">Hydrolase</keyword>
<dbReference type="PANTHER" id="PTHR10353">
    <property type="entry name" value="GLYCOSYL HYDROLASE"/>
    <property type="match status" value="1"/>
</dbReference>
<dbReference type="InterPro" id="IPR017853">
    <property type="entry name" value="GH"/>
</dbReference>
<evidence type="ECO:0000256" key="6">
    <source>
        <dbReference type="SAM" id="SignalP"/>
    </source>
</evidence>
<gene>
    <name evidence="7" type="ORF">ONE63_000170</name>
</gene>
<evidence type="ECO:0000256" key="2">
    <source>
        <dbReference type="ARBA" id="ARBA00022801"/>
    </source>
</evidence>
<feature type="region of interest" description="Disordered" evidence="5">
    <location>
        <begin position="512"/>
        <end position="531"/>
    </location>
</feature>
<name>A0AAV7Y3R8_9NEOP</name>
<evidence type="ECO:0000256" key="5">
    <source>
        <dbReference type="SAM" id="MobiDB-lite"/>
    </source>
</evidence>